<comment type="caution">
    <text evidence="4">The sequence shown here is derived from an EMBL/GenBank/DDBJ whole genome shotgun (WGS) entry which is preliminary data.</text>
</comment>
<dbReference type="InterPro" id="IPR011067">
    <property type="entry name" value="Plasmid_toxin/cell-grow_inhib"/>
</dbReference>
<dbReference type="SUPFAM" id="SSF50118">
    <property type="entry name" value="Cell growth inhibitor/plasmid maintenance toxic component"/>
    <property type="match status" value="1"/>
</dbReference>
<accession>A0ABQ4V8H7</accession>
<dbReference type="InterPro" id="IPR003477">
    <property type="entry name" value="PemK-like"/>
</dbReference>
<dbReference type="PIRSF" id="PIRSF033490">
    <property type="entry name" value="MazF"/>
    <property type="match status" value="1"/>
</dbReference>
<evidence type="ECO:0000313" key="5">
    <source>
        <dbReference type="Proteomes" id="UP001060504"/>
    </source>
</evidence>
<sequence length="114" mass="12404">MTAQIEPGSVVWVNLDPTIGREQAGRRPAVVVASAGYLKAVTELAIVAPATTTQRGWPQHVELTGPALGLLHPTFAMTEQPRTISRQRIASVAGKVDARCLHAIRMWLNDFLHD</sequence>
<dbReference type="Pfam" id="PF02452">
    <property type="entry name" value="PemK_toxin"/>
    <property type="match status" value="1"/>
</dbReference>
<dbReference type="Proteomes" id="UP001060504">
    <property type="component" value="Unassembled WGS sequence"/>
</dbReference>
<protein>
    <recommendedName>
        <fullName evidence="3">mRNA interferase</fullName>
        <ecNumber evidence="3">3.1.-.-</ecNumber>
    </recommendedName>
</protein>
<keyword evidence="5" id="KW-1185">Reference proteome</keyword>
<dbReference type="EC" id="3.1.-.-" evidence="3"/>
<evidence type="ECO:0000256" key="1">
    <source>
        <dbReference type="ARBA" id="ARBA00007521"/>
    </source>
</evidence>
<dbReference type="Gene3D" id="2.30.30.110">
    <property type="match status" value="1"/>
</dbReference>
<reference evidence="4 5" key="1">
    <citation type="submission" date="2021-08" db="EMBL/GenBank/DDBJ databases">
        <title>Draft genome sequence of Mycolicibacterium sp. NGTWS1702 strain.</title>
        <authorList>
            <person name="Matsumoto M."/>
            <person name="Tang B.C.C."/>
            <person name="Machida Y."/>
            <person name="Matoyama H."/>
            <person name="Kishihara T."/>
            <person name="Sato S."/>
            <person name="Kondo I."/>
            <person name="Sano M."/>
            <person name="Kato G."/>
        </authorList>
    </citation>
    <scope>NUCLEOTIDE SEQUENCE [LARGE SCALE GENOMIC DNA]</scope>
    <source>
        <strain evidence="4 5">NGTWSNA01</strain>
    </source>
</reference>
<gene>
    <name evidence="4" type="ORF">NGTWS1702_14470</name>
</gene>
<dbReference type="PANTHER" id="PTHR33988">
    <property type="entry name" value="ENDORIBONUCLEASE MAZF-RELATED"/>
    <property type="match status" value="1"/>
</dbReference>
<keyword evidence="3" id="KW-0540">Nuclease</keyword>
<organism evidence="4 5">
    <name type="scientific">Mycolicibacterium cyprinidarum</name>
    <dbReference type="NCBI Taxonomy" id="2860311"/>
    <lineage>
        <taxon>Bacteria</taxon>
        <taxon>Bacillati</taxon>
        <taxon>Actinomycetota</taxon>
        <taxon>Actinomycetes</taxon>
        <taxon>Mycobacteriales</taxon>
        <taxon>Mycobacteriaceae</taxon>
        <taxon>Mycolicibacterium</taxon>
    </lineage>
</organism>
<evidence type="ECO:0000313" key="4">
    <source>
        <dbReference type="EMBL" id="GJF13715.1"/>
    </source>
</evidence>
<dbReference type="EMBL" id="BPRH01001525">
    <property type="protein sequence ID" value="GJF13715.1"/>
    <property type="molecule type" value="Genomic_DNA"/>
</dbReference>
<evidence type="ECO:0000256" key="2">
    <source>
        <dbReference type="ARBA" id="ARBA00022649"/>
    </source>
</evidence>
<keyword evidence="3" id="KW-0378">Hydrolase</keyword>
<evidence type="ECO:0000256" key="3">
    <source>
        <dbReference type="PIRNR" id="PIRNR033490"/>
    </source>
</evidence>
<comment type="similarity">
    <text evidence="1 3">Belongs to the PemK/MazF family.</text>
</comment>
<comment type="function">
    <text evidence="3">Toxic component of a type II toxin-antitoxin (TA) system.</text>
</comment>
<keyword evidence="2" id="KW-1277">Toxin-antitoxin system</keyword>
<keyword evidence="3" id="KW-0255">Endonuclease</keyword>
<name>A0ABQ4V8H7_9MYCO</name>
<proteinExistence type="inferred from homology"/>